<dbReference type="Proteomes" id="UP000094285">
    <property type="component" value="Unassembled WGS sequence"/>
</dbReference>
<accession>A0A1E4SLD4</accession>
<protein>
    <submittedName>
        <fullName evidence="1">Uncharacterized protein</fullName>
    </submittedName>
</protein>
<evidence type="ECO:0000313" key="2">
    <source>
        <dbReference type="Proteomes" id="UP000094285"/>
    </source>
</evidence>
<name>A0A1E4SLD4_9ASCO</name>
<dbReference type="EMBL" id="KV453911">
    <property type="protein sequence ID" value="ODV80335.1"/>
    <property type="molecule type" value="Genomic_DNA"/>
</dbReference>
<sequence>MNGSKRGHDPFELYELQARANIKRMKLEKRLNSKQSQPPIKETQPNDFKQVRKPLQEIPNSLTNIVRNTKERDASGPKTNISMKNLIKNLHLQQSLGSQQTSRTPISKVISMTDSKGFIRTQRNGLNNRFSDISKSILNTLPTKGNEPTMMNTAFVKAFIEWFKINRYDYNITNPETENIRNRLINDSPQRTTSEQRTPVVTNQFKKIDEVSNPTHIVVESRMIGKFLYCAKLRCTRTGTGSTAILPRTDTRFEVHKDDLLVLPDRPSNNQNILGVVLPVFYQWKILHGKPMDVNFFA</sequence>
<evidence type="ECO:0000313" key="1">
    <source>
        <dbReference type="EMBL" id="ODV80335.1"/>
    </source>
</evidence>
<keyword evidence="2" id="KW-1185">Reference proteome</keyword>
<reference evidence="2" key="1">
    <citation type="submission" date="2016-05" db="EMBL/GenBank/DDBJ databases">
        <title>Comparative genomics of biotechnologically important yeasts.</title>
        <authorList>
            <consortium name="DOE Joint Genome Institute"/>
            <person name="Riley R."/>
            <person name="Haridas S."/>
            <person name="Wolfe K.H."/>
            <person name="Lopes M.R."/>
            <person name="Hittinger C.T."/>
            <person name="Goker M."/>
            <person name="Salamov A."/>
            <person name="Wisecaver J."/>
            <person name="Long T.M."/>
            <person name="Aerts A.L."/>
            <person name="Barry K."/>
            <person name="Choi C."/>
            <person name="Clum A."/>
            <person name="Coughlan A.Y."/>
            <person name="Deshpande S."/>
            <person name="Douglass A.P."/>
            <person name="Hanson S.J."/>
            <person name="Klenk H.-P."/>
            <person name="Labutti K."/>
            <person name="Lapidus A."/>
            <person name="Lindquist E."/>
            <person name="Lipzen A."/>
            <person name="Meier-Kolthoff J.P."/>
            <person name="Ohm R.A."/>
            <person name="Otillar R.P."/>
            <person name="Pangilinan J."/>
            <person name="Peng Y."/>
            <person name="Rokas A."/>
            <person name="Rosa C.A."/>
            <person name="Scheuner C."/>
            <person name="Sibirny A.A."/>
            <person name="Slot J.C."/>
            <person name="Stielow J.B."/>
            <person name="Sun H."/>
            <person name="Kurtzman C.P."/>
            <person name="Blackwell M."/>
            <person name="Grigoriev I.V."/>
            <person name="Jeffries T.W."/>
        </authorList>
    </citation>
    <scope>NUCLEOTIDE SEQUENCE [LARGE SCALE GENOMIC DNA]</scope>
    <source>
        <strain evidence="2">NRRL Y-17324</strain>
    </source>
</reference>
<dbReference type="OrthoDB" id="4021680at2759"/>
<dbReference type="GeneID" id="30981084"/>
<dbReference type="AlphaFoldDB" id="A0A1E4SLD4"/>
<dbReference type="RefSeq" id="XP_020065457.1">
    <property type="nucleotide sequence ID" value="XM_020206947.1"/>
</dbReference>
<gene>
    <name evidence="1" type="ORF">CANTADRAFT_233137</name>
</gene>
<organism evidence="1 2">
    <name type="scientific">Suhomyces tanzawaensis NRRL Y-17324</name>
    <dbReference type="NCBI Taxonomy" id="984487"/>
    <lineage>
        <taxon>Eukaryota</taxon>
        <taxon>Fungi</taxon>
        <taxon>Dikarya</taxon>
        <taxon>Ascomycota</taxon>
        <taxon>Saccharomycotina</taxon>
        <taxon>Pichiomycetes</taxon>
        <taxon>Debaryomycetaceae</taxon>
        <taxon>Suhomyces</taxon>
    </lineage>
</organism>
<proteinExistence type="predicted"/>